<dbReference type="InterPro" id="IPR055344">
    <property type="entry name" value="SecD_SecF_C_bact"/>
</dbReference>
<dbReference type="InterPro" id="IPR054384">
    <property type="entry name" value="SecDF_P1_head"/>
</dbReference>
<keyword evidence="5" id="KW-0653">Protein transport</keyword>
<feature type="domain" description="Protein translocase subunit SecDF P1" evidence="12">
    <location>
        <begin position="66"/>
        <end position="125"/>
    </location>
</feature>
<dbReference type="InterPro" id="IPR048631">
    <property type="entry name" value="SecD_1st"/>
</dbReference>
<evidence type="ECO:0000256" key="5">
    <source>
        <dbReference type="ARBA" id="ARBA00022927"/>
    </source>
</evidence>
<organism evidence="14">
    <name type="scientific">freshwater metagenome</name>
    <dbReference type="NCBI Taxonomy" id="449393"/>
    <lineage>
        <taxon>unclassified sequences</taxon>
        <taxon>metagenomes</taxon>
        <taxon>ecological metagenomes</taxon>
    </lineage>
</organism>
<dbReference type="Gene3D" id="3.30.70.3220">
    <property type="match status" value="1"/>
</dbReference>
<comment type="subcellular location">
    <subcellularLocation>
        <location evidence="1">Cell membrane</location>
        <topology evidence="1">Multi-pass membrane protein</topology>
    </subcellularLocation>
</comment>
<evidence type="ECO:0000259" key="11">
    <source>
        <dbReference type="Pfam" id="PF02355"/>
    </source>
</evidence>
<evidence type="ECO:0000256" key="3">
    <source>
        <dbReference type="ARBA" id="ARBA00022475"/>
    </source>
</evidence>
<dbReference type="GO" id="GO:0005886">
    <property type="term" value="C:plasma membrane"/>
    <property type="evidence" value="ECO:0007669"/>
    <property type="project" value="UniProtKB-SubCell"/>
</dbReference>
<evidence type="ECO:0000256" key="8">
    <source>
        <dbReference type="ARBA" id="ARBA00023136"/>
    </source>
</evidence>
<name>A0A6J7MUM6_9ZZZZ</name>
<evidence type="ECO:0000256" key="9">
    <source>
        <dbReference type="SAM" id="MobiDB-lite"/>
    </source>
</evidence>
<dbReference type="GO" id="GO:0015450">
    <property type="term" value="F:protein-transporting ATPase activity"/>
    <property type="evidence" value="ECO:0007669"/>
    <property type="project" value="InterPro"/>
</dbReference>
<feature type="compositionally biased region" description="Basic and acidic residues" evidence="9">
    <location>
        <begin position="562"/>
        <end position="571"/>
    </location>
</feature>
<keyword evidence="7" id="KW-0811">Translocation</keyword>
<keyword evidence="3" id="KW-1003">Cell membrane</keyword>
<gene>
    <name evidence="14" type="ORF">UFOPK3957_00597</name>
</gene>
<dbReference type="PANTHER" id="PTHR30081:SF1">
    <property type="entry name" value="PROTEIN TRANSLOCASE SUBUNIT SECD"/>
    <property type="match status" value="1"/>
</dbReference>
<dbReference type="InterPro" id="IPR022813">
    <property type="entry name" value="SecD/SecF_arch_bac"/>
</dbReference>
<dbReference type="GO" id="GO:0006886">
    <property type="term" value="P:intracellular protein transport"/>
    <property type="evidence" value="ECO:0007669"/>
    <property type="project" value="InterPro"/>
</dbReference>
<dbReference type="SUPFAM" id="SSF82866">
    <property type="entry name" value="Multidrug efflux transporter AcrB transmembrane domain"/>
    <property type="match status" value="1"/>
</dbReference>
<dbReference type="EMBL" id="CAFBOM010000077">
    <property type="protein sequence ID" value="CAB4983698.1"/>
    <property type="molecule type" value="Genomic_DNA"/>
</dbReference>
<feature type="transmembrane region" description="Helical" evidence="10">
    <location>
        <begin position="500"/>
        <end position="528"/>
    </location>
</feature>
<protein>
    <submittedName>
        <fullName evidence="14">Unannotated protein</fullName>
    </submittedName>
</protein>
<evidence type="ECO:0000259" key="13">
    <source>
        <dbReference type="Pfam" id="PF22599"/>
    </source>
</evidence>
<dbReference type="Pfam" id="PF21760">
    <property type="entry name" value="SecD_1st"/>
    <property type="match status" value="1"/>
</dbReference>
<dbReference type="HAMAP" id="MF_01463_B">
    <property type="entry name" value="SecD_B"/>
    <property type="match status" value="1"/>
</dbReference>
<reference evidence="14" key="1">
    <citation type="submission" date="2020-05" db="EMBL/GenBank/DDBJ databases">
        <authorList>
            <person name="Chiriac C."/>
            <person name="Salcher M."/>
            <person name="Ghai R."/>
            <person name="Kavagutti S V."/>
        </authorList>
    </citation>
    <scope>NUCLEOTIDE SEQUENCE</scope>
</reference>
<feature type="region of interest" description="Disordered" evidence="9">
    <location>
        <begin position="545"/>
        <end position="571"/>
    </location>
</feature>
<feature type="domain" description="Protein export membrane protein SecD/SecF C-terminal" evidence="11">
    <location>
        <begin position="353"/>
        <end position="528"/>
    </location>
</feature>
<sequence>MAPPATTKPLRALVALAVIMLGLIAWAFWPGTDSTVRLGLDLQGGTQVILLPKPVTEGATITDEQLQQTVTIIRQRVDGLGVAEAEVTTQGSGAGAAIVVSVPGASQDRLVDLVQKTALLDFRPVYTISNPAPEAEASPSASASAAPSGSSGASPAASPAASASPSASAAPSASASASPSASSTAAVGTTEHPQSAENSAEFQSQVATLDCTNPESYSGGTPDDPALWLGTCDQTGAVKYTLEPAFIKGTNVTGASAVLPQGGVGWVVSLEFDGEGAQALGDASTKLSALPDCGQGASPCNAFAIVLDGVVTSAPRFNEPILGGQAQIEGNFTAQEANDLANILKYGALPVTLEAVDITSVSPTVGSEQLRAGLLAGLLGLVLVMIYLIVYYRALGIVAMVSLILAAVISYLVFVVMSKSIGLTLTLAGVAGAIVAIGITADSFIVYFERIRDEIREGRTLRQACASGWIRARRTLLAADFVSLLAAVVLYLLSVGSVRGFAFVLGLTTVIDVLVAFWFTHPIVVLLGRAGWMQRGSRWTGLDPDRLGAPSVAGTIARQGRRREPKEEPQS</sequence>
<keyword evidence="6 10" id="KW-1133">Transmembrane helix</keyword>
<feature type="compositionally biased region" description="Low complexity" evidence="9">
    <location>
        <begin position="133"/>
        <end position="183"/>
    </location>
</feature>
<dbReference type="InterPro" id="IPR048634">
    <property type="entry name" value="SecD_SecF_C"/>
</dbReference>
<proteinExistence type="inferred from homology"/>
<feature type="transmembrane region" description="Helical" evidence="10">
    <location>
        <begin position="397"/>
        <end position="417"/>
    </location>
</feature>
<dbReference type="Gene3D" id="3.30.1360.200">
    <property type="match status" value="1"/>
</dbReference>
<accession>A0A6J7MUM6</accession>
<keyword evidence="2" id="KW-0813">Transport</keyword>
<evidence type="ECO:0000256" key="7">
    <source>
        <dbReference type="ARBA" id="ARBA00023010"/>
    </source>
</evidence>
<evidence type="ECO:0000256" key="1">
    <source>
        <dbReference type="ARBA" id="ARBA00004651"/>
    </source>
</evidence>
<evidence type="ECO:0000259" key="12">
    <source>
        <dbReference type="Pfam" id="PF21760"/>
    </source>
</evidence>
<feature type="transmembrane region" description="Helical" evidence="10">
    <location>
        <begin position="370"/>
        <end position="390"/>
    </location>
</feature>
<evidence type="ECO:0000313" key="14">
    <source>
        <dbReference type="EMBL" id="CAB4983698.1"/>
    </source>
</evidence>
<feature type="transmembrane region" description="Helical" evidence="10">
    <location>
        <begin position="423"/>
        <end position="448"/>
    </location>
</feature>
<keyword evidence="8 10" id="KW-0472">Membrane</keyword>
<feature type="region of interest" description="Disordered" evidence="9">
    <location>
        <begin position="133"/>
        <end position="204"/>
    </location>
</feature>
<dbReference type="NCBIfam" id="TIGR00916">
    <property type="entry name" value="2A0604s01"/>
    <property type="match status" value="1"/>
</dbReference>
<evidence type="ECO:0000256" key="2">
    <source>
        <dbReference type="ARBA" id="ARBA00022448"/>
    </source>
</evidence>
<dbReference type="InterPro" id="IPR005791">
    <property type="entry name" value="SecD"/>
</dbReference>
<dbReference type="PANTHER" id="PTHR30081">
    <property type="entry name" value="PROTEIN-EXPORT MEMBRANE PROTEIN SEC"/>
    <property type="match status" value="1"/>
</dbReference>
<keyword evidence="4 10" id="KW-0812">Transmembrane</keyword>
<dbReference type="NCBIfam" id="TIGR01129">
    <property type="entry name" value="secD"/>
    <property type="match status" value="1"/>
</dbReference>
<dbReference type="Pfam" id="PF02355">
    <property type="entry name" value="SecD_SecF_C"/>
    <property type="match status" value="1"/>
</dbReference>
<dbReference type="Pfam" id="PF22599">
    <property type="entry name" value="SecDF_P1_head"/>
    <property type="match status" value="1"/>
</dbReference>
<feature type="domain" description="SecDF P1 head subdomain" evidence="13">
    <location>
        <begin position="239"/>
        <end position="351"/>
    </location>
</feature>
<evidence type="ECO:0000256" key="10">
    <source>
        <dbReference type="SAM" id="Phobius"/>
    </source>
</evidence>
<feature type="transmembrane region" description="Helical" evidence="10">
    <location>
        <begin position="12"/>
        <end position="29"/>
    </location>
</feature>
<feature type="transmembrane region" description="Helical" evidence="10">
    <location>
        <begin position="476"/>
        <end position="494"/>
    </location>
</feature>
<dbReference type="Gene3D" id="1.20.1640.10">
    <property type="entry name" value="Multidrug efflux transporter AcrB transmembrane domain"/>
    <property type="match status" value="1"/>
</dbReference>
<evidence type="ECO:0000256" key="4">
    <source>
        <dbReference type="ARBA" id="ARBA00022692"/>
    </source>
</evidence>
<dbReference type="AlphaFoldDB" id="A0A6J7MUM6"/>
<evidence type="ECO:0000256" key="6">
    <source>
        <dbReference type="ARBA" id="ARBA00022989"/>
    </source>
</evidence>
<feature type="compositionally biased region" description="Polar residues" evidence="9">
    <location>
        <begin position="184"/>
        <end position="204"/>
    </location>
</feature>